<evidence type="ECO:0000313" key="7">
    <source>
        <dbReference type="Proteomes" id="UP000070444"/>
    </source>
</evidence>
<dbReference type="GO" id="GO:0000981">
    <property type="term" value="F:DNA-binding transcription factor activity, RNA polymerase II-specific"/>
    <property type="evidence" value="ECO:0007669"/>
    <property type="project" value="InterPro"/>
</dbReference>
<keyword evidence="7" id="KW-1185">Reference proteome</keyword>
<dbReference type="Proteomes" id="UP000070444">
    <property type="component" value="Unassembled WGS sequence"/>
</dbReference>
<evidence type="ECO:0000256" key="2">
    <source>
        <dbReference type="ARBA" id="ARBA00022723"/>
    </source>
</evidence>
<gene>
    <name evidence="6" type="ORF">CONCODRAFT_19816</name>
</gene>
<accession>A0A137NWX2</accession>
<evidence type="ECO:0000313" key="6">
    <source>
        <dbReference type="EMBL" id="KXN67139.1"/>
    </source>
</evidence>
<dbReference type="Gene3D" id="4.10.240.10">
    <property type="entry name" value="Zn(2)-C6 fungal-type DNA-binding domain"/>
    <property type="match status" value="1"/>
</dbReference>
<dbReference type="AlphaFoldDB" id="A0A137NWX2"/>
<organism evidence="6 7">
    <name type="scientific">Conidiobolus coronatus (strain ATCC 28846 / CBS 209.66 / NRRL 28638)</name>
    <name type="common">Delacroixia coronata</name>
    <dbReference type="NCBI Taxonomy" id="796925"/>
    <lineage>
        <taxon>Eukaryota</taxon>
        <taxon>Fungi</taxon>
        <taxon>Fungi incertae sedis</taxon>
        <taxon>Zoopagomycota</taxon>
        <taxon>Entomophthoromycotina</taxon>
        <taxon>Entomophthoromycetes</taxon>
        <taxon>Entomophthorales</taxon>
        <taxon>Ancylistaceae</taxon>
        <taxon>Conidiobolus</taxon>
    </lineage>
</organism>
<keyword evidence="2" id="KW-0479">Metal-binding</keyword>
<keyword evidence="3" id="KW-0805">Transcription regulation</keyword>
<protein>
    <recommendedName>
        <fullName evidence="8">Zn(2)-C6 fungal-type domain-containing protein</fullName>
    </recommendedName>
</protein>
<dbReference type="GO" id="GO:0005634">
    <property type="term" value="C:nucleus"/>
    <property type="evidence" value="ECO:0007669"/>
    <property type="project" value="UniProtKB-SubCell"/>
</dbReference>
<name>A0A137NWX2_CONC2</name>
<evidence type="ECO:0000256" key="4">
    <source>
        <dbReference type="ARBA" id="ARBA00023163"/>
    </source>
</evidence>
<reference evidence="6 7" key="1">
    <citation type="journal article" date="2015" name="Genome Biol. Evol.">
        <title>Phylogenomic analyses indicate that early fungi evolved digesting cell walls of algal ancestors of land plants.</title>
        <authorList>
            <person name="Chang Y."/>
            <person name="Wang S."/>
            <person name="Sekimoto S."/>
            <person name="Aerts A.L."/>
            <person name="Choi C."/>
            <person name="Clum A."/>
            <person name="LaButti K.M."/>
            <person name="Lindquist E.A."/>
            <person name="Yee Ngan C."/>
            <person name="Ohm R.A."/>
            <person name="Salamov A.A."/>
            <person name="Grigoriev I.V."/>
            <person name="Spatafora J.W."/>
            <person name="Berbee M.L."/>
        </authorList>
    </citation>
    <scope>NUCLEOTIDE SEQUENCE [LARGE SCALE GENOMIC DNA]</scope>
    <source>
        <strain evidence="6 7">NRRL 28638</strain>
    </source>
</reference>
<dbReference type="EMBL" id="KQ964657">
    <property type="protein sequence ID" value="KXN67139.1"/>
    <property type="molecule type" value="Genomic_DNA"/>
</dbReference>
<keyword evidence="5" id="KW-0539">Nucleus</keyword>
<evidence type="ECO:0000256" key="1">
    <source>
        <dbReference type="ARBA" id="ARBA00004123"/>
    </source>
</evidence>
<sequence length="266" mass="30717">MTVSVKSTSISNQKLNKSCSKCRTSKLKCSGGSPCERSCKPRSKPVITKPKFHRLLAKEKRINSLFDKVDEHYQLKKYSNFYSVANNLSSSSSTSDIEKKGGIFEFLITRNLKELYLQVYSNNFSNIEKINFKQDLVVIPTLQNAKQQFFKLLFQLYETSSCYIFTYKAFEEVLQDKNWINSLLANAIFGMGLRIYQAQNEEPPGSPNPFYERARYLFSRITNVNTLECAQVLLIFSYTEFALGLFSKSTYSVNQAQSTWFRQRVL</sequence>
<dbReference type="PANTHER" id="PTHR47338:SF5">
    <property type="entry name" value="ZN(II)2CYS6 TRANSCRIPTION FACTOR (EUROFUNG)"/>
    <property type="match status" value="1"/>
</dbReference>
<keyword evidence="4" id="KW-0804">Transcription</keyword>
<comment type="subcellular location">
    <subcellularLocation>
        <location evidence="1">Nucleus</location>
    </subcellularLocation>
</comment>
<evidence type="ECO:0008006" key="8">
    <source>
        <dbReference type="Google" id="ProtNLM"/>
    </source>
</evidence>
<dbReference type="PANTHER" id="PTHR47338">
    <property type="entry name" value="ZN(II)2CYS6 TRANSCRIPTION FACTOR (EUROFUNG)-RELATED"/>
    <property type="match status" value="1"/>
</dbReference>
<evidence type="ECO:0000256" key="3">
    <source>
        <dbReference type="ARBA" id="ARBA00023015"/>
    </source>
</evidence>
<dbReference type="GO" id="GO:0008270">
    <property type="term" value="F:zinc ion binding"/>
    <property type="evidence" value="ECO:0007669"/>
    <property type="project" value="InterPro"/>
</dbReference>
<dbReference type="InterPro" id="IPR036864">
    <property type="entry name" value="Zn2-C6_fun-type_DNA-bd_sf"/>
</dbReference>
<dbReference type="OrthoDB" id="2123952at2759"/>
<dbReference type="InterPro" id="IPR050815">
    <property type="entry name" value="TF_fung"/>
</dbReference>
<evidence type="ECO:0000256" key="5">
    <source>
        <dbReference type="ARBA" id="ARBA00023242"/>
    </source>
</evidence>
<proteinExistence type="predicted"/>